<dbReference type="Gene3D" id="3.30.930.30">
    <property type="match status" value="1"/>
</dbReference>
<sequence length="357" mass="41873">MKTWNISCQVSRVKGVESKGRSGAFTNYIERDKECVIAYGDTPEEGKEKYRELEERLFRQKKNSVIQRRFVIPLPKEILNNPEKVEKLLKTLQSRYFSSCYAFSAALHKSENFKNPHIHVQYSNVDGNFKAIREFQDPTMLDAVKKDIKYFIESELKIKCQMKGIGKGIKHYPKWVGAALKRAEEAEKKGDNGKMMRDYEERYPLFAQYLSERKRKLYERAIQLKENKIKKATEGEIVCVEEFSEKIKKKTSGFLGKFYSKKEKEQIKKDLEANQGIIDDLKKKAAMPDYAAELEEREREKERLRQEKIKKDSAERELAGEQKQDFGRNKNKEMQVDAFSEDLEKRLNKGKSRGFGR</sequence>
<accession>A0A519BNY0</accession>
<evidence type="ECO:0000256" key="1">
    <source>
        <dbReference type="SAM" id="MobiDB-lite"/>
    </source>
</evidence>
<feature type="region of interest" description="Disordered" evidence="1">
    <location>
        <begin position="294"/>
        <end position="357"/>
    </location>
</feature>
<reference evidence="2 3" key="1">
    <citation type="journal article" date="2019" name="ISME J.">
        <title>Insights into ecological role of a new deltaproteobacterial order Candidatus Acidulodesulfobacterales by metagenomics and metatranscriptomics.</title>
        <authorList>
            <person name="Tan S."/>
            <person name="Liu J."/>
            <person name="Fang Y."/>
            <person name="Hedlund B.P."/>
            <person name="Lian Z.H."/>
            <person name="Huang L.Y."/>
            <person name="Li J.T."/>
            <person name="Huang L.N."/>
            <person name="Li W.J."/>
            <person name="Jiang H.C."/>
            <person name="Dong H.L."/>
            <person name="Shu W.S."/>
        </authorList>
    </citation>
    <scope>NUCLEOTIDE SEQUENCE [LARGE SCALE GENOMIC DNA]</scope>
    <source>
        <strain evidence="2">AP1</strain>
    </source>
</reference>
<protein>
    <submittedName>
        <fullName evidence="2">Uncharacterized protein</fullName>
    </submittedName>
</protein>
<feature type="compositionally biased region" description="Basic residues" evidence="1">
    <location>
        <begin position="348"/>
        <end position="357"/>
    </location>
</feature>
<evidence type="ECO:0000313" key="3">
    <source>
        <dbReference type="Proteomes" id="UP000319296"/>
    </source>
</evidence>
<feature type="compositionally biased region" description="Basic and acidic residues" evidence="1">
    <location>
        <begin position="294"/>
        <end position="335"/>
    </location>
</feature>
<gene>
    <name evidence="2" type="ORF">EVG15_02460</name>
</gene>
<dbReference type="Proteomes" id="UP000319296">
    <property type="component" value="Unassembled WGS sequence"/>
</dbReference>
<proteinExistence type="predicted"/>
<organism evidence="2 3">
    <name type="scientific">Candidatus Acididesulfobacter diazotrophicus</name>
    <dbReference type="NCBI Taxonomy" id="2597226"/>
    <lineage>
        <taxon>Bacteria</taxon>
        <taxon>Deltaproteobacteria</taxon>
        <taxon>Candidatus Acidulodesulfobacterales</taxon>
        <taxon>Candidatus Acididesulfobacter</taxon>
    </lineage>
</organism>
<dbReference type="AlphaFoldDB" id="A0A519BNY0"/>
<comment type="caution">
    <text evidence="2">The sequence shown here is derived from an EMBL/GenBank/DDBJ whole genome shotgun (WGS) entry which is preliminary data.</text>
</comment>
<dbReference type="EMBL" id="SGBB01000003">
    <property type="protein sequence ID" value="RZD18984.1"/>
    <property type="molecule type" value="Genomic_DNA"/>
</dbReference>
<name>A0A519BNY0_9DELT</name>
<evidence type="ECO:0000313" key="2">
    <source>
        <dbReference type="EMBL" id="RZD18984.1"/>
    </source>
</evidence>